<organism evidence="2 3">
    <name type="scientific">Mesorhizobium neociceri</name>
    <dbReference type="NCBI Taxonomy" id="1307853"/>
    <lineage>
        <taxon>Bacteria</taxon>
        <taxon>Pseudomonadati</taxon>
        <taxon>Pseudomonadota</taxon>
        <taxon>Alphaproteobacteria</taxon>
        <taxon>Hyphomicrobiales</taxon>
        <taxon>Phyllobacteriaceae</taxon>
        <taxon>Mesorhizobium</taxon>
    </lineage>
</organism>
<reference evidence="2 3" key="1">
    <citation type="submission" date="2020-07" db="EMBL/GenBank/DDBJ databases">
        <title>Definition of the novel symbiovar canariense within Mesorhizobium novociceri, a new species of genus Mesorhizobium nodulating Cicer canariense in the Caldera de Taburiente National Park (La Palma, Canary Islands).</title>
        <authorList>
            <person name="Leon-Barrios M."/>
            <person name="Perez-Yepez J."/>
            <person name="Flores-Felix J.D."/>
            <person name="Ramirez-Baena M.H."/>
            <person name="Pulido-Suarez L."/>
            <person name="Igual J.M."/>
            <person name="Velazquez E."/>
            <person name="Peix A."/>
        </authorList>
    </citation>
    <scope>NUCLEOTIDE SEQUENCE [LARGE SCALE GENOMIC DNA]</scope>
    <source>
        <strain evidence="2 3">CCANP35</strain>
    </source>
</reference>
<sequence length="62" mass="7172">PPYSPDLNPIEQAFAKIKHWMRQAQKRTVEDTWRHIGHLVETIEAAECKNYFANAGYASIKT</sequence>
<dbReference type="InterPro" id="IPR036397">
    <property type="entry name" value="RNaseH_sf"/>
</dbReference>
<evidence type="ECO:0000313" key="3">
    <source>
        <dbReference type="Proteomes" id="UP000558284"/>
    </source>
</evidence>
<dbReference type="RefSeq" id="WP_181057270.1">
    <property type="nucleotide sequence ID" value="NZ_JACDTY010000003.1"/>
</dbReference>
<dbReference type="Proteomes" id="UP000558284">
    <property type="component" value="Unassembled WGS sequence"/>
</dbReference>
<dbReference type="GO" id="GO:0003676">
    <property type="term" value="F:nucleic acid binding"/>
    <property type="evidence" value="ECO:0007669"/>
    <property type="project" value="InterPro"/>
</dbReference>
<feature type="non-terminal residue" evidence="2">
    <location>
        <position position="1"/>
    </location>
</feature>
<evidence type="ECO:0000259" key="1">
    <source>
        <dbReference type="Pfam" id="PF13358"/>
    </source>
</evidence>
<dbReference type="EMBL" id="JACDTY010000003">
    <property type="protein sequence ID" value="MBA1140625.1"/>
    <property type="molecule type" value="Genomic_DNA"/>
</dbReference>
<dbReference type="Pfam" id="PF13358">
    <property type="entry name" value="DDE_3"/>
    <property type="match status" value="1"/>
</dbReference>
<dbReference type="InterPro" id="IPR038717">
    <property type="entry name" value="Tc1-like_DDE_dom"/>
</dbReference>
<dbReference type="Gene3D" id="3.30.420.10">
    <property type="entry name" value="Ribonuclease H-like superfamily/Ribonuclease H"/>
    <property type="match status" value="1"/>
</dbReference>
<name>A0A838B2L5_9HYPH</name>
<evidence type="ECO:0000313" key="2">
    <source>
        <dbReference type="EMBL" id="MBA1140625.1"/>
    </source>
</evidence>
<protein>
    <submittedName>
        <fullName evidence="2">Transposase</fullName>
    </submittedName>
</protein>
<dbReference type="AlphaFoldDB" id="A0A838B2L5"/>
<comment type="caution">
    <text evidence="2">The sequence shown here is derived from an EMBL/GenBank/DDBJ whole genome shotgun (WGS) entry which is preliminary data.</text>
</comment>
<proteinExistence type="predicted"/>
<gene>
    <name evidence="2" type="ORF">H0241_10195</name>
</gene>
<accession>A0A838B2L5</accession>
<keyword evidence="3" id="KW-1185">Reference proteome</keyword>
<feature type="domain" description="Tc1-like transposase DDE" evidence="1">
    <location>
        <begin position="1"/>
        <end position="29"/>
    </location>
</feature>